<feature type="region of interest" description="Disordered" evidence="5">
    <location>
        <begin position="1822"/>
        <end position="1884"/>
    </location>
</feature>
<dbReference type="Pfam" id="PF00975">
    <property type="entry name" value="Thioesterase"/>
    <property type="match status" value="1"/>
</dbReference>
<dbReference type="InterPro" id="IPR042104">
    <property type="entry name" value="PKS_dehydratase_sf"/>
</dbReference>
<dbReference type="InterPro" id="IPR014043">
    <property type="entry name" value="Acyl_transferase_dom"/>
</dbReference>
<evidence type="ECO:0000256" key="5">
    <source>
        <dbReference type="SAM" id="MobiDB-lite"/>
    </source>
</evidence>
<dbReference type="PROSITE" id="PS00606">
    <property type="entry name" value="KS3_1"/>
    <property type="match status" value="1"/>
</dbReference>
<feature type="compositionally biased region" description="Basic and acidic residues" evidence="5">
    <location>
        <begin position="449"/>
        <end position="458"/>
    </location>
</feature>
<dbReference type="PANTHER" id="PTHR43775:SF37">
    <property type="entry name" value="SI:DKEY-61P9.11"/>
    <property type="match status" value="1"/>
</dbReference>
<dbReference type="Pfam" id="PF00109">
    <property type="entry name" value="ketoacyl-synt"/>
    <property type="match status" value="1"/>
</dbReference>
<feature type="region of interest" description="Disordered" evidence="5">
    <location>
        <begin position="1336"/>
        <end position="1356"/>
    </location>
</feature>
<evidence type="ECO:0000256" key="2">
    <source>
        <dbReference type="ARBA" id="ARBA00022553"/>
    </source>
</evidence>
<dbReference type="PROSITE" id="PS52004">
    <property type="entry name" value="KS3_2"/>
    <property type="match status" value="1"/>
</dbReference>
<dbReference type="SUPFAM" id="SSF55048">
    <property type="entry name" value="Probable ACP-binding domain of malonyl-CoA ACP transacylase"/>
    <property type="match status" value="1"/>
</dbReference>
<feature type="domain" description="Carrier" evidence="6">
    <location>
        <begin position="1881"/>
        <end position="1955"/>
    </location>
</feature>
<organism evidence="9 10">
    <name type="scientific">Sporothrix eucalyptigena</name>
    <dbReference type="NCBI Taxonomy" id="1812306"/>
    <lineage>
        <taxon>Eukaryota</taxon>
        <taxon>Fungi</taxon>
        <taxon>Dikarya</taxon>
        <taxon>Ascomycota</taxon>
        <taxon>Pezizomycotina</taxon>
        <taxon>Sordariomycetes</taxon>
        <taxon>Sordariomycetidae</taxon>
        <taxon>Ophiostomatales</taxon>
        <taxon>Ophiostomataceae</taxon>
        <taxon>Sporothrix</taxon>
    </lineage>
</organism>
<feature type="domain" description="Ketosynthase family 3 (KS3)" evidence="7">
    <location>
        <begin position="414"/>
        <end position="844"/>
    </location>
</feature>
<dbReference type="SMART" id="SM00823">
    <property type="entry name" value="PKS_PP"/>
    <property type="match status" value="2"/>
</dbReference>
<dbReference type="EMBL" id="CAWUHD010000120">
    <property type="protein sequence ID" value="CAK7233230.1"/>
    <property type="molecule type" value="Genomic_DNA"/>
</dbReference>
<dbReference type="InterPro" id="IPR020841">
    <property type="entry name" value="PKS_Beta-ketoAc_synthase_dom"/>
</dbReference>
<dbReference type="InterPro" id="IPR016036">
    <property type="entry name" value="Malonyl_transacylase_ACP-bd"/>
</dbReference>
<evidence type="ECO:0000256" key="3">
    <source>
        <dbReference type="ARBA" id="ARBA00022679"/>
    </source>
</evidence>
<evidence type="ECO:0000259" key="8">
    <source>
        <dbReference type="PROSITE" id="PS52019"/>
    </source>
</evidence>
<dbReference type="SMART" id="SM00827">
    <property type="entry name" value="PKS_AT"/>
    <property type="match status" value="1"/>
</dbReference>
<feature type="region of interest" description="Disordered" evidence="5">
    <location>
        <begin position="449"/>
        <end position="472"/>
    </location>
</feature>
<evidence type="ECO:0000259" key="6">
    <source>
        <dbReference type="PROSITE" id="PS50075"/>
    </source>
</evidence>
<keyword evidence="3" id="KW-0808">Transferase</keyword>
<keyword evidence="10" id="KW-1185">Reference proteome</keyword>
<dbReference type="InterPro" id="IPR050091">
    <property type="entry name" value="PKS_NRPS_Biosynth_Enz"/>
</dbReference>
<proteinExistence type="predicted"/>
<dbReference type="SMART" id="SM00824">
    <property type="entry name" value="PKS_TE"/>
    <property type="match status" value="1"/>
</dbReference>
<evidence type="ECO:0000256" key="4">
    <source>
        <dbReference type="PROSITE-ProRule" id="PRU01363"/>
    </source>
</evidence>
<dbReference type="Pfam" id="PF02801">
    <property type="entry name" value="Ketoacyl-synt_C"/>
    <property type="match status" value="1"/>
</dbReference>
<dbReference type="Gene3D" id="3.30.70.3290">
    <property type="match status" value="1"/>
</dbReference>
<dbReference type="Pfam" id="PF16073">
    <property type="entry name" value="SAT"/>
    <property type="match status" value="1"/>
</dbReference>
<feature type="active site" description="Proton donor; for dehydratase activity" evidence="4">
    <location>
        <position position="1606"/>
    </location>
</feature>
<keyword evidence="1" id="KW-0596">Phosphopantetheine</keyword>
<dbReference type="Gene3D" id="3.40.47.10">
    <property type="match status" value="1"/>
</dbReference>
<dbReference type="NCBIfam" id="TIGR04532">
    <property type="entry name" value="PT_fungal_PKS"/>
    <property type="match status" value="1"/>
</dbReference>
<dbReference type="PANTHER" id="PTHR43775">
    <property type="entry name" value="FATTY ACID SYNTHASE"/>
    <property type="match status" value="1"/>
</dbReference>
<dbReference type="InterPro" id="IPR001227">
    <property type="entry name" value="Ac_transferase_dom_sf"/>
</dbReference>
<dbReference type="Proteomes" id="UP001642482">
    <property type="component" value="Unassembled WGS sequence"/>
</dbReference>
<dbReference type="InterPro" id="IPR016035">
    <property type="entry name" value="Acyl_Trfase/lysoPLipase"/>
</dbReference>
<dbReference type="SUPFAM" id="SSF53901">
    <property type="entry name" value="Thiolase-like"/>
    <property type="match status" value="1"/>
</dbReference>
<dbReference type="InterPro" id="IPR020802">
    <property type="entry name" value="TesA-like"/>
</dbReference>
<sequence length="2255" mass="241161">MPSTTAFIFGDQTAEVLPSIESLNAHSLYSAALRAFFRSSTDRLRASIARLPSPYRRQFPASFESPLELARWAASPPNSSNRGKDTACVLRKISPALNAALLCIAQLGHVIVELEANPRRLERGTADDATVILGTCTGLLAAVTVACSNNLTDLLAIADEVVNLAFHVGFEGVRRTAIVDDTPVSHTTSSAWATLVTNISDMAAVEVALADFNKSHVLAADRRVYISSSSSTASPVVTLSGPPSATTTLFSTHAPAFQGTKQVKLPIAAAFHAEHLPSVPAAEILEKAFNSEFSTTALSSRTLRSNVTFLAASAGRQKYTSAAFTDVFADVVHDIYQAPIDLGSVMWELAEMASTVSNMKLISFGPINSMKAIARYIAAKGITVECQADPSSSSFPLSSQSPTTSSNHPPPPGDNAIAIVGMASRLPGSETLKEFWQVLEQGRDLHEPIRPDRFDVNTHCDPTGQRRNTTMTPYGVFIDRPGFFDTRLFSMSPREAAQTDPGQRLLLLTTYEALEMAGYALGRTPSSAPRRIGSFVGQTGDDYREVNAGQDVDTYFITGGIRAFGPGRLNYHFGWEGPSYSVDTACSSSAASIQLACTSLLARDCDTAVAGGANLLTTSDFFAGLSRGSFLSKTGGCKTFDAEADGYVRGDAVAVVVLKRLADAVADNDNILAVIRSAVTNHSAEAISITHPHAATQERLFHAALDRAGLQPNDIDYAELHGTGTQAGDATESKSVTNVLARNRGPAEPLHVGSVKPNLGHGEAASGVTSLMKVILMMRHSAIPPHVGIKGKINHKLAHLKDLNTHIAFKTTPFVPRPGSDGKRRVLINNFDAAGGNTSIVMEDAPLLPSDRHAESNPRSHHIVAVSGRTAAALENNAQRLLDYLRSDTASTIRLEDLAYTTTARRMHHGLRQTHVVPSLDELVSSLESSAQSRANKTVVNAPSKSSSAPSVIFCFTGQGSQYAGMASELFDTHPNFRESVLDCDRIAVGHGFESFLPLVVGGDTDVCKKTMNDASPIQVQLAIVSIELSLAALWKSIGVTPAAVIGHSLGEYAALCTAGVLSMSDCLCLVGNRARLMLNNCKPGTQSMLAMACSVVDAEKLLCSNSAFNQCEIACANGPAATVVSGPAADIVQLQLEATPSIKTALLDVQFAFHSAQMDSVVDEFSLFTERAHYSNPSIPFASTLLGTVVPVGASSANSIDGTYLVRQMRDRVRYEDALRSLLDDTSIKADQSVWIETGPNPICIGLARSTFATLDTAKGPKAPVFLPSLKRGESDWKMLAQAVARTYEAGIDIDWQGFHAAFESALRLLELPTYAFDLKNYWIQYRGDWALRKGDPAGSKRSTPSAESVAGTRSVAHGSSYPEFKATTSIHRIESQTLGDAGIEVLFATDAIEPKLNKALRGHLVNGAGLCPSSVMGDMALTAANYIRRLSQISSTEPHTGISSIGLDLCMEVHTMGIHKPLLIQPGETKQIILTAANWDASSNSVSVTFSSQDGTDGDKVEHALCKVSFSNGDVWRSQWKRNAYLVRSRMDQLVEDSSRGQAHKLLRPMVYKLFAAFVDYALKYQGLEEVYMDSQNLEATAKVQFLTNEADDGTFTCSPYWIDGLAHLSGFILNGSDTTPADSVFISHGWGSLKITTQLSAEKSYRSYVRMQEELGRRGVLAGDVYFFEGDEVVAVCEDLKFQRVKRSILPYLLPSGIGAPSSQKPEAPILPAQCAASNKKTETKLSTKKKITSRGTVTVFSQVLGVIASEVGIDVSELTDDAWFADLGVDSLLAISITAKLGVLLGRQLPATLFTEYLGVNQLRGYFYGKDKVDNWAAPPVNGSPPSIAEHNDASWTSPLPSDQGSDDDANLSGAPSLVSTPASSIGHTPNPETAKGDSTELFRKIISTEVGVDPSEIENDTPLADLGVDSLLSLSILGSIKAQTGRVLPSSFLLDHPTLNDIQDVLGEQSHTSPRELAQAVAKAATLSIPRQNNSSATHSAEAVLLQGSQSPGIPAVFLLPDGSGSASSYVGLPPMGLNGAVYGLNSPFLSSPGEFSASLQDVASLYVNEIRRVQPHGPYNLGGWSIGGSYAFEVASQLALRHGEKVKSLVLIDAPCPKLLPPLPEETIELLDEIGAFDGLKSRGPKMRAGVRQHFAGSVNALKQYTPVPIPRWAVPQTVTVIWARDGVWETVGEVVQGQYQGKQDGNGKANAAEDWILDPRKDKGPNGWDNLLPGANIACRVVPGDHFTIMRRPSITDLGRALGCSVSE</sequence>
<dbReference type="Gene3D" id="1.10.1200.10">
    <property type="entry name" value="ACP-like"/>
    <property type="match status" value="2"/>
</dbReference>
<dbReference type="InterPro" id="IPR049900">
    <property type="entry name" value="PKS_mFAS_DH"/>
</dbReference>
<dbReference type="Pfam" id="PF14765">
    <property type="entry name" value="PS-DH"/>
    <property type="match status" value="1"/>
</dbReference>
<dbReference type="PROSITE" id="PS50075">
    <property type="entry name" value="CARRIER"/>
    <property type="match status" value="2"/>
</dbReference>
<dbReference type="Gene3D" id="3.40.50.1820">
    <property type="entry name" value="alpha/beta hydrolase"/>
    <property type="match status" value="1"/>
</dbReference>
<gene>
    <name evidence="9" type="ORF">SEUCBS140593_008532</name>
</gene>
<comment type="caution">
    <text evidence="9">The sequence shown here is derived from an EMBL/GenBank/DDBJ whole genome shotgun (WGS) entry which is preliminary data.</text>
</comment>
<dbReference type="SUPFAM" id="SSF47336">
    <property type="entry name" value="ACP-like"/>
    <property type="match status" value="2"/>
</dbReference>
<dbReference type="SUPFAM" id="SSF53474">
    <property type="entry name" value="alpha/beta-Hydrolases"/>
    <property type="match status" value="1"/>
</dbReference>
<feature type="compositionally biased region" description="Low complexity" evidence="5">
    <location>
        <begin position="391"/>
        <end position="407"/>
    </location>
</feature>
<dbReference type="Pfam" id="PF00698">
    <property type="entry name" value="Acyl_transf_1"/>
    <property type="match status" value="1"/>
</dbReference>
<feature type="domain" description="PKS/mFAS DH" evidence="8">
    <location>
        <begin position="1373"/>
        <end position="1694"/>
    </location>
</feature>
<dbReference type="PRINTS" id="PR01483">
    <property type="entry name" value="FASYNTHASE"/>
</dbReference>
<dbReference type="InterPro" id="IPR016039">
    <property type="entry name" value="Thiolase-like"/>
</dbReference>
<dbReference type="Gene3D" id="3.40.366.10">
    <property type="entry name" value="Malonyl-Coenzyme A Acyl Carrier Protein, domain 2"/>
    <property type="match status" value="2"/>
</dbReference>
<dbReference type="InterPro" id="IPR029058">
    <property type="entry name" value="AB_hydrolase_fold"/>
</dbReference>
<dbReference type="InterPro" id="IPR001031">
    <property type="entry name" value="Thioesterase"/>
</dbReference>
<dbReference type="Pfam" id="PF22621">
    <property type="entry name" value="CurL-like_PKS_C"/>
    <property type="match status" value="1"/>
</dbReference>
<dbReference type="CDD" id="cd00833">
    <property type="entry name" value="PKS"/>
    <property type="match status" value="1"/>
</dbReference>
<evidence type="ECO:0000259" key="7">
    <source>
        <dbReference type="PROSITE" id="PS52004"/>
    </source>
</evidence>
<keyword evidence="2" id="KW-0597">Phosphoprotein</keyword>
<name>A0ABP0CME6_9PEZI</name>
<dbReference type="Gene3D" id="3.10.129.110">
    <property type="entry name" value="Polyketide synthase dehydratase"/>
    <property type="match status" value="1"/>
</dbReference>
<accession>A0ABP0CME6</accession>
<dbReference type="InterPro" id="IPR014030">
    <property type="entry name" value="Ketoacyl_synth_N"/>
</dbReference>
<feature type="active site" description="Proton acceptor; for dehydratase activity" evidence="4">
    <location>
        <position position="1405"/>
    </location>
</feature>
<dbReference type="InterPro" id="IPR032088">
    <property type="entry name" value="SAT"/>
</dbReference>
<feature type="compositionally biased region" description="Polar residues" evidence="5">
    <location>
        <begin position="1862"/>
        <end position="1876"/>
    </location>
</feature>
<protein>
    <submittedName>
        <fullName evidence="9">Type I Iterative PKS</fullName>
    </submittedName>
</protein>
<dbReference type="Pfam" id="PF00550">
    <property type="entry name" value="PP-binding"/>
    <property type="match status" value="2"/>
</dbReference>
<feature type="domain" description="Carrier" evidence="6">
    <location>
        <begin position="1738"/>
        <end position="1815"/>
    </location>
</feature>
<dbReference type="InterPro" id="IPR036736">
    <property type="entry name" value="ACP-like_sf"/>
</dbReference>
<evidence type="ECO:0000313" key="10">
    <source>
        <dbReference type="Proteomes" id="UP001642482"/>
    </source>
</evidence>
<dbReference type="InterPro" id="IPR003965">
    <property type="entry name" value="Fatty_acid_synthase"/>
</dbReference>
<dbReference type="InterPro" id="IPR009081">
    <property type="entry name" value="PP-bd_ACP"/>
</dbReference>
<dbReference type="InterPro" id="IPR030918">
    <property type="entry name" value="PT_fungal_PKS"/>
</dbReference>
<dbReference type="SMART" id="SM00825">
    <property type="entry name" value="PKS_KS"/>
    <property type="match status" value="1"/>
</dbReference>
<dbReference type="InterPro" id="IPR014031">
    <property type="entry name" value="Ketoacyl_synth_C"/>
</dbReference>
<feature type="compositionally biased region" description="Polar residues" evidence="5">
    <location>
        <begin position="1838"/>
        <end position="1848"/>
    </location>
</feature>
<evidence type="ECO:0000313" key="9">
    <source>
        <dbReference type="EMBL" id="CAK7233230.1"/>
    </source>
</evidence>
<evidence type="ECO:0000256" key="1">
    <source>
        <dbReference type="ARBA" id="ARBA00022450"/>
    </source>
</evidence>
<dbReference type="InterPro" id="IPR020806">
    <property type="entry name" value="PKS_PP-bd"/>
</dbReference>
<dbReference type="InterPro" id="IPR049551">
    <property type="entry name" value="PKS_DH_C"/>
</dbReference>
<reference evidence="9 10" key="1">
    <citation type="submission" date="2024-01" db="EMBL/GenBank/DDBJ databases">
        <authorList>
            <person name="Allen C."/>
            <person name="Tagirdzhanova G."/>
        </authorList>
    </citation>
    <scope>NUCLEOTIDE SEQUENCE [LARGE SCALE GENOMIC DNA]</scope>
</reference>
<dbReference type="InterPro" id="IPR018201">
    <property type="entry name" value="Ketoacyl_synth_AS"/>
</dbReference>
<dbReference type="PROSITE" id="PS52019">
    <property type="entry name" value="PKS_MFAS_DH"/>
    <property type="match status" value="1"/>
</dbReference>
<feature type="region of interest" description="C-terminal hotdog fold" evidence="4">
    <location>
        <begin position="1541"/>
        <end position="1694"/>
    </location>
</feature>
<feature type="region of interest" description="Disordered" evidence="5">
    <location>
        <begin position="391"/>
        <end position="415"/>
    </location>
</feature>
<feature type="region of interest" description="N-terminal hotdog fold" evidence="4">
    <location>
        <begin position="1373"/>
        <end position="1517"/>
    </location>
</feature>
<dbReference type="SUPFAM" id="SSF52151">
    <property type="entry name" value="FabD/lysophospholipase-like"/>
    <property type="match status" value="1"/>
</dbReference>